<sequence length="204" mass="23107">MATNRAPHREPTVVGPRRSILVKTIITGILAFTVMIGVTILIIWLTIKPRKPAYSINNGSIHDYNLSKDNHLNASFNFVLRSFNPSKSMAVYYDKMKITLLFEHETIASGVIDSWHQHKRNRTSFELDLTSHNVKLSGALPRNIEMAKSSNQVVVDVKLKGRIRSKLGIWKSRYYHMTVSCGNVVVEFSNSSNGSRWALCDVDF</sequence>
<protein>
    <submittedName>
        <fullName evidence="1">Uncharacterized protein</fullName>
    </submittedName>
</protein>
<evidence type="ECO:0000313" key="1">
    <source>
        <dbReference type="EMBL" id="KAI3738647.1"/>
    </source>
</evidence>
<name>A0ACB9CWH0_CICIN</name>
<gene>
    <name evidence="1" type="ORF">L2E82_28710</name>
</gene>
<proteinExistence type="predicted"/>
<dbReference type="Proteomes" id="UP001055811">
    <property type="component" value="Linkage Group LG05"/>
</dbReference>
<accession>A0ACB9CWH0</accession>
<evidence type="ECO:0000313" key="2">
    <source>
        <dbReference type="Proteomes" id="UP001055811"/>
    </source>
</evidence>
<organism evidence="1 2">
    <name type="scientific">Cichorium intybus</name>
    <name type="common">Chicory</name>
    <dbReference type="NCBI Taxonomy" id="13427"/>
    <lineage>
        <taxon>Eukaryota</taxon>
        <taxon>Viridiplantae</taxon>
        <taxon>Streptophyta</taxon>
        <taxon>Embryophyta</taxon>
        <taxon>Tracheophyta</taxon>
        <taxon>Spermatophyta</taxon>
        <taxon>Magnoliopsida</taxon>
        <taxon>eudicotyledons</taxon>
        <taxon>Gunneridae</taxon>
        <taxon>Pentapetalae</taxon>
        <taxon>asterids</taxon>
        <taxon>campanulids</taxon>
        <taxon>Asterales</taxon>
        <taxon>Asteraceae</taxon>
        <taxon>Cichorioideae</taxon>
        <taxon>Cichorieae</taxon>
        <taxon>Cichoriinae</taxon>
        <taxon>Cichorium</taxon>
    </lineage>
</organism>
<reference evidence="2" key="1">
    <citation type="journal article" date="2022" name="Mol. Ecol. Resour.">
        <title>The genomes of chicory, endive, great burdock and yacon provide insights into Asteraceae palaeo-polyploidization history and plant inulin production.</title>
        <authorList>
            <person name="Fan W."/>
            <person name="Wang S."/>
            <person name="Wang H."/>
            <person name="Wang A."/>
            <person name="Jiang F."/>
            <person name="Liu H."/>
            <person name="Zhao H."/>
            <person name="Xu D."/>
            <person name="Zhang Y."/>
        </authorList>
    </citation>
    <scope>NUCLEOTIDE SEQUENCE [LARGE SCALE GENOMIC DNA]</scope>
    <source>
        <strain evidence="2">cv. Punajuju</strain>
    </source>
</reference>
<dbReference type="EMBL" id="CM042013">
    <property type="protein sequence ID" value="KAI3738647.1"/>
    <property type="molecule type" value="Genomic_DNA"/>
</dbReference>
<keyword evidence="2" id="KW-1185">Reference proteome</keyword>
<reference evidence="1 2" key="2">
    <citation type="journal article" date="2022" name="Mol. Ecol. Resour.">
        <title>The genomes of chicory, endive, great burdock and yacon provide insights into Asteraceae paleo-polyploidization history and plant inulin production.</title>
        <authorList>
            <person name="Fan W."/>
            <person name="Wang S."/>
            <person name="Wang H."/>
            <person name="Wang A."/>
            <person name="Jiang F."/>
            <person name="Liu H."/>
            <person name="Zhao H."/>
            <person name="Xu D."/>
            <person name="Zhang Y."/>
        </authorList>
    </citation>
    <scope>NUCLEOTIDE SEQUENCE [LARGE SCALE GENOMIC DNA]</scope>
    <source>
        <strain evidence="2">cv. Punajuju</strain>
        <tissue evidence="1">Leaves</tissue>
    </source>
</reference>
<comment type="caution">
    <text evidence="1">The sequence shown here is derived from an EMBL/GenBank/DDBJ whole genome shotgun (WGS) entry which is preliminary data.</text>
</comment>